<keyword evidence="18" id="KW-1185">Reference proteome</keyword>
<evidence type="ECO:0000256" key="1">
    <source>
        <dbReference type="ARBA" id="ARBA00001946"/>
    </source>
</evidence>
<dbReference type="GO" id="GO:0016301">
    <property type="term" value="F:kinase activity"/>
    <property type="evidence" value="ECO:0007669"/>
    <property type="project" value="UniProtKB-KW"/>
</dbReference>
<comment type="cofactor">
    <cofactor evidence="1">
        <name>Mg(2+)</name>
        <dbReference type="ChEBI" id="CHEBI:18420"/>
    </cofactor>
</comment>
<keyword evidence="13 17" id="KW-0670">Pyruvate</keyword>
<dbReference type="FunFam" id="2.40.33.10:FF:000001">
    <property type="entry name" value="Pyruvate kinase"/>
    <property type="match status" value="1"/>
</dbReference>
<dbReference type="NCBIfam" id="NF004978">
    <property type="entry name" value="PRK06354.1"/>
    <property type="match status" value="1"/>
</dbReference>
<dbReference type="GO" id="GO:0004743">
    <property type="term" value="F:pyruvate kinase activity"/>
    <property type="evidence" value="ECO:0007669"/>
    <property type="project" value="UniProtKB-EC"/>
</dbReference>
<comment type="pathway">
    <text evidence="3">Carbohydrate degradation; glycolysis; pyruvate from D-glyceraldehyde 3-phosphate: step 5/5.</text>
</comment>
<dbReference type="Pfam" id="PF02887">
    <property type="entry name" value="PK_C"/>
    <property type="match status" value="1"/>
</dbReference>
<evidence type="ECO:0000256" key="8">
    <source>
        <dbReference type="ARBA" id="ARBA00022741"/>
    </source>
</evidence>
<comment type="similarity">
    <text evidence="4">Belongs to the pyruvate kinase family.</text>
</comment>
<evidence type="ECO:0000256" key="10">
    <source>
        <dbReference type="ARBA" id="ARBA00022840"/>
    </source>
</evidence>
<name>A0A9K3KF34_9STRA</name>
<dbReference type="EMBL" id="JAGRRH010000025">
    <property type="protein sequence ID" value="KAG7341910.1"/>
    <property type="molecule type" value="Genomic_DNA"/>
</dbReference>
<reference evidence="17" key="1">
    <citation type="journal article" date="2021" name="Sci. Rep.">
        <title>Diploid genomic architecture of Nitzschia inconspicua, an elite biomass production diatom.</title>
        <authorList>
            <person name="Oliver A."/>
            <person name="Podell S."/>
            <person name="Pinowska A."/>
            <person name="Traller J.C."/>
            <person name="Smith S.R."/>
            <person name="McClure R."/>
            <person name="Beliaev A."/>
            <person name="Bohutskyi P."/>
            <person name="Hill E.A."/>
            <person name="Rabines A."/>
            <person name="Zheng H."/>
            <person name="Allen L.Z."/>
            <person name="Kuo A."/>
            <person name="Grigoriev I.V."/>
            <person name="Allen A.E."/>
            <person name="Hazlebeck D."/>
            <person name="Allen E.E."/>
        </authorList>
    </citation>
    <scope>NUCLEOTIDE SEQUENCE</scope>
    <source>
        <strain evidence="17">Hildebrandi</strain>
    </source>
</reference>
<evidence type="ECO:0000256" key="3">
    <source>
        <dbReference type="ARBA" id="ARBA00004997"/>
    </source>
</evidence>
<dbReference type="InterPro" id="IPR001697">
    <property type="entry name" value="Pyr_Knase"/>
</dbReference>
<feature type="compositionally biased region" description="Low complexity" evidence="14">
    <location>
        <begin position="237"/>
        <end position="250"/>
    </location>
</feature>
<dbReference type="Pfam" id="PF00224">
    <property type="entry name" value="PK"/>
    <property type="match status" value="1"/>
</dbReference>
<dbReference type="NCBIfam" id="TIGR01064">
    <property type="entry name" value="pyruv_kin"/>
    <property type="match status" value="1"/>
</dbReference>
<feature type="region of interest" description="Disordered" evidence="14">
    <location>
        <begin position="83"/>
        <end position="110"/>
    </location>
</feature>
<evidence type="ECO:0000256" key="12">
    <source>
        <dbReference type="ARBA" id="ARBA00023152"/>
    </source>
</evidence>
<reference evidence="17" key="2">
    <citation type="submission" date="2021-04" db="EMBL/GenBank/DDBJ databases">
        <authorList>
            <person name="Podell S."/>
        </authorList>
    </citation>
    <scope>NUCLEOTIDE SEQUENCE</scope>
    <source>
        <strain evidence="17">Hildebrandi</strain>
    </source>
</reference>
<feature type="domain" description="Pyruvate kinase C-terminal" evidence="16">
    <location>
        <begin position="630"/>
        <end position="767"/>
    </location>
</feature>
<dbReference type="GO" id="GO:0030955">
    <property type="term" value="F:potassium ion binding"/>
    <property type="evidence" value="ECO:0007669"/>
    <property type="project" value="InterPro"/>
</dbReference>
<keyword evidence="10" id="KW-0067">ATP-binding</keyword>
<sequence length="782" mass="86312">MNMDHRPTHLPCNDDHVIDEDGDTAADFYFDDPALLFPLSPTSVLKEIVSLTPSSVTGSPLNTRLMFSKIRKTFRNQRQFLTNRPTIKRSSLSPGSEGTQSTTDWMEDEDDHRSYGSLTYSVETDQVLDDLDDDDEHLEALMMTGTVYCSHDTNEHHEEDVADPHKCFRLLDGVITAFQKIFQKPEPPPVIIPDQDTMCASIYEDYQQQNLQLAQAHKIDLLQVINNEDSRTESKAATKSTTSATTTPTSKVPVETTVAAVPKVAQRWRKSTKQLSTLGPASSNREMIEKLFLAGADCFRLNYSHGSQEQKKELLMTIREIEEKYSHPIGILGDLQGPKLRVGEFSSESGEVLEAGQEFRLDLDTALGDKTRVNLPHPEIIGASEVGHTLMVDDGKVKLTVIEKGEDYLNCRVDVPGKISNRKGVNTPDSILEISPLTKKDRSDLDSMLEIGVDWVALSFVQTPADIKEIRELIDAKVPDGEFKPMIMAKIEKPSCFDGNNLEELVKLCDGIMVARGDLGVECPPEDVPILQKTIIDECRKQGKPVVVATQMLESMIESPTPTRAEASDVATAIYDGADAIMLSAESAAGKYPEESVAMQQRIINRVENDPHYRSYLNAREFAPNSTPTDAVIVAARQISQTVNAKAIVCFSLRGSTVQRASRKRPGVPIMALCPFKETARQLTLSWGVYPDLPKAGSYGYTVSEEDMFDYESPIVEEASDDFDLVLRNACRSALKKGLVSDPDDLLVVTAGLPFGTPGAANVIRIVPAAGPNCWDGLCRVD</sequence>
<keyword evidence="12" id="KW-0324">Glycolysis</keyword>
<evidence type="ECO:0000256" key="2">
    <source>
        <dbReference type="ARBA" id="ARBA00001958"/>
    </source>
</evidence>
<dbReference type="OrthoDB" id="108365at2759"/>
<organism evidence="17 18">
    <name type="scientific">Nitzschia inconspicua</name>
    <dbReference type="NCBI Taxonomy" id="303405"/>
    <lineage>
        <taxon>Eukaryota</taxon>
        <taxon>Sar</taxon>
        <taxon>Stramenopiles</taxon>
        <taxon>Ochrophyta</taxon>
        <taxon>Bacillariophyta</taxon>
        <taxon>Bacillariophyceae</taxon>
        <taxon>Bacillariophycidae</taxon>
        <taxon>Bacillariales</taxon>
        <taxon>Bacillariaceae</taxon>
        <taxon>Nitzschia</taxon>
    </lineage>
</organism>
<evidence type="ECO:0000256" key="6">
    <source>
        <dbReference type="ARBA" id="ARBA00022679"/>
    </source>
</evidence>
<evidence type="ECO:0000256" key="11">
    <source>
        <dbReference type="ARBA" id="ARBA00022842"/>
    </source>
</evidence>
<evidence type="ECO:0000256" key="9">
    <source>
        <dbReference type="ARBA" id="ARBA00022777"/>
    </source>
</evidence>
<dbReference type="InterPro" id="IPR015793">
    <property type="entry name" value="Pyrv_Knase_brl"/>
</dbReference>
<evidence type="ECO:0000259" key="16">
    <source>
        <dbReference type="Pfam" id="PF02887"/>
    </source>
</evidence>
<dbReference type="EC" id="2.7.1.40" evidence="5"/>
<evidence type="ECO:0000256" key="7">
    <source>
        <dbReference type="ARBA" id="ARBA00022723"/>
    </source>
</evidence>
<gene>
    <name evidence="17" type="ORF">IV203_007002</name>
</gene>
<dbReference type="InterPro" id="IPR015795">
    <property type="entry name" value="Pyrv_Knase_C"/>
</dbReference>
<evidence type="ECO:0000313" key="17">
    <source>
        <dbReference type="EMBL" id="KAG7341910.1"/>
    </source>
</evidence>
<feature type="domain" description="Pyruvate kinase barrel" evidence="15">
    <location>
        <begin position="270"/>
        <end position="597"/>
    </location>
</feature>
<keyword evidence="6" id="KW-0808">Transferase</keyword>
<comment type="cofactor">
    <cofactor evidence="2">
        <name>K(+)</name>
        <dbReference type="ChEBI" id="CHEBI:29103"/>
    </cofactor>
</comment>
<keyword evidence="11" id="KW-0460">Magnesium</keyword>
<feature type="compositionally biased region" description="Polar residues" evidence="14">
    <location>
        <begin position="83"/>
        <end position="104"/>
    </location>
</feature>
<evidence type="ECO:0000256" key="4">
    <source>
        <dbReference type="ARBA" id="ARBA00008663"/>
    </source>
</evidence>
<dbReference type="NCBIfam" id="NF004491">
    <property type="entry name" value="PRK05826.1"/>
    <property type="match status" value="1"/>
</dbReference>
<keyword evidence="9 17" id="KW-0418">Kinase</keyword>
<comment type="caution">
    <text evidence="17">The sequence shown here is derived from an EMBL/GenBank/DDBJ whole genome shotgun (WGS) entry which is preliminary data.</text>
</comment>
<dbReference type="GO" id="GO:0000287">
    <property type="term" value="F:magnesium ion binding"/>
    <property type="evidence" value="ECO:0007669"/>
    <property type="project" value="InterPro"/>
</dbReference>
<evidence type="ECO:0000259" key="15">
    <source>
        <dbReference type="Pfam" id="PF00224"/>
    </source>
</evidence>
<dbReference type="GO" id="GO:0005524">
    <property type="term" value="F:ATP binding"/>
    <property type="evidence" value="ECO:0007669"/>
    <property type="project" value="UniProtKB-KW"/>
</dbReference>
<dbReference type="AlphaFoldDB" id="A0A9K3KF34"/>
<evidence type="ECO:0000256" key="14">
    <source>
        <dbReference type="SAM" id="MobiDB-lite"/>
    </source>
</evidence>
<evidence type="ECO:0000313" key="18">
    <source>
        <dbReference type="Proteomes" id="UP000693970"/>
    </source>
</evidence>
<feature type="region of interest" description="Disordered" evidence="14">
    <location>
        <begin position="230"/>
        <end position="250"/>
    </location>
</feature>
<evidence type="ECO:0000256" key="13">
    <source>
        <dbReference type="ARBA" id="ARBA00023317"/>
    </source>
</evidence>
<protein>
    <recommendedName>
        <fullName evidence="5">pyruvate kinase</fullName>
        <ecNumber evidence="5">2.7.1.40</ecNumber>
    </recommendedName>
</protein>
<dbReference type="Proteomes" id="UP000693970">
    <property type="component" value="Unassembled WGS sequence"/>
</dbReference>
<proteinExistence type="inferred from homology"/>
<accession>A0A9K3KF34</accession>
<keyword evidence="7" id="KW-0479">Metal-binding</keyword>
<keyword evidence="8" id="KW-0547">Nucleotide-binding</keyword>
<dbReference type="FunFam" id="3.20.20.60:FF:000025">
    <property type="entry name" value="Pyruvate kinase"/>
    <property type="match status" value="1"/>
</dbReference>
<dbReference type="PANTHER" id="PTHR11817">
    <property type="entry name" value="PYRUVATE KINASE"/>
    <property type="match status" value="1"/>
</dbReference>
<evidence type="ECO:0000256" key="5">
    <source>
        <dbReference type="ARBA" id="ARBA00012142"/>
    </source>
</evidence>